<dbReference type="InterPro" id="IPR036554">
    <property type="entry name" value="GHMP_kinase_C_sf"/>
</dbReference>
<comment type="similarity">
    <text evidence="1">Belongs to the GHMP kinase family. GalK subfamily.</text>
</comment>
<protein>
    <recommendedName>
        <fullName evidence="7">Galactokinase</fullName>
        <ecNumber evidence="7">2.7.1.6</ecNumber>
    </recommendedName>
</protein>
<evidence type="ECO:0000256" key="4">
    <source>
        <dbReference type="ARBA" id="ARBA00022777"/>
    </source>
</evidence>
<keyword evidence="2 11" id="KW-0808">Transferase</keyword>
<keyword evidence="5" id="KW-0067">ATP-binding</keyword>
<dbReference type="Proteomes" id="UP001302349">
    <property type="component" value="Chromosome"/>
</dbReference>
<dbReference type="SUPFAM" id="SSF54211">
    <property type="entry name" value="Ribosomal protein S5 domain 2-like"/>
    <property type="match status" value="1"/>
</dbReference>
<evidence type="ECO:0000259" key="9">
    <source>
        <dbReference type="Pfam" id="PF08544"/>
    </source>
</evidence>
<dbReference type="RefSeq" id="WP_317487661.1">
    <property type="nucleotide sequence ID" value="NZ_CP136051.1"/>
</dbReference>
<keyword evidence="6" id="KW-0119">Carbohydrate metabolism</keyword>
<dbReference type="InterPro" id="IPR006203">
    <property type="entry name" value="GHMP_knse_ATP-bd_CS"/>
</dbReference>
<dbReference type="PROSITE" id="PS00627">
    <property type="entry name" value="GHMP_KINASES_ATP"/>
    <property type="match status" value="1"/>
</dbReference>
<sequence>MFEELDYKALISRTFTELYGSSPAILVRAPGRINLIGEHTDYNNGFVFPAAINREIIFAMSPSTRPETSLFALNINKGALVNHKKLVPKSNPAWTNFFSGVVAGLQQRGFDVPAVNCVFGGDIPNGAGLSSSAALEVGFGTALTQLFGLSVEPWDIIQIAQKAEHEYVGVKCGIMDMFASKMGKKDHAMLLDCRDLTFDYYPLQLEDHSLLLIDTRVKHSLASSEYNTRRLECELGVTVLKKHKPEANSLRDFNSFEVEELADELPENVFRRCRFVTGEIQRTQAAALDLKKGDLRAFGKKMNDTHRGLSSDYEVSCRELDFLAAEAGRFPEEILGARMMGGGFGGCTINIVKKEFEEEFKRHIDLSFTKQFHTAPSFYDISIQGGASVIS</sequence>
<dbReference type="Gene3D" id="3.30.70.890">
    <property type="entry name" value="GHMP kinase, C-terminal domain"/>
    <property type="match status" value="1"/>
</dbReference>
<dbReference type="InterPro" id="IPR006206">
    <property type="entry name" value="Mevalonate/galactokinase"/>
</dbReference>
<dbReference type="InterPro" id="IPR019539">
    <property type="entry name" value="GalKase_N"/>
</dbReference>
<dbReference type="PRINTS" id="PR00473">
    <property type="entry name" value="GALCTOKINASE"/>
</dbReference>
<feature type="domain" description="GHMP kinase N-terminal" evidence="8">
    <location>
        <begin position="98"/>
        <end position="184"/>
    </location>
</feature>
<proteinExistence type="inferred from homology"/>
<dbReference type="NCBIfam" id="TIGR00131">
    <property type="entry name" value="gal_kin"/>
    <property type="match status" value="1"/>
</dbReference>
<dbReference type="Pfam" id="PF10509">
    <property type="entry name" value="GalKase_gal_bdg"/>
    <property type="match status" value="1"/>
</dbReference>
<keyword evidence="12" id="KW-1185">Reference proteome</keyword>
<dbReference type="InterPro" id="IPR014721">
    <property type="entry name" value="Ribsml_uS5_D2-typ_fold_subgr"/>
</dbReference>
<name>A0ABZ0IIJ9_9BACT</name>
<reference evidence="11 12" key="1">
    <citation type="journal article" date="2023" name="Microbiol. Resour. Announc.">
        <title>Complete Genome Sequence of Imperialibacter roseus strain P4T.</title>
        <authorList>
            <person name="Tizabi D.R."/>
            <person name="Bachvaroff T."/>
            <person name="Hill R.T."/>
        </authorList>
    </citation>
    <scope>NUCLEOTIDE SEQUENCE [LARGE SCALE GENOMIC DNA]</scope>
    <source>
        <strain evidence="11 12">P4T</strain>
    </source>
</reference>
<evidence type="ECO:0000313" key="12">
    <source>
        <dbReference type="Proteomes" id="UP001302349"/>
    </source>
</evidence>
<dbReference type="EC" id="2.7.1.6" evidence="7"/>
<dbReference type="InterPro" id="IPR020568">
    <property type="entry name" value="Ribosomal_Su5_D2-typ_SF"/>
</dbReference>
<dbReference type="EMBL" id="CP136051">
    <property type="protein sequence ID" value="WOK04862.1"/>
    <property type="molecule type" value="Genomic_DNA"/>
</dbReference>
<evidence type="ECO:0000256" key="7">
    <source>
        <dbReference type="NCBIfam" id="TIGR00131"/>
    </source>
</evidence>
<evidence type="ECO:0000259" key="8">
    <source>
        <dbReference type="Pfam" id="PF00288"/>
    </source>
</evidence>
<feature type="domain" description="Galactokinase N-terminal" evidence="10">
    <location>
        <begin position="14"/>
        <end position="62"/>
    </location>
</feature>
<dbReference type="InterPro" id="IPR019741">
    <property type="entry name" value="Galactokinase_CS"/>
</dbReference>
<dbReference type="PIRSF" id="PIRSF000530">
    <property type="entry name" value="Galactokinase"/>
    <property type="match status" value="1"/>
</dbReference>
<dbReference type="Gene3D" id="3.30.230.10">
    <property type="match status" value="1"/>
</dbReference>
<keyword evidence="6" id="KW-0299">Galactose metabolism</keyword>
<dbReference type="PROSITE" id="PS00106">
    <property type="entry name" value="GALACTOKINASE"/>
    <property type="match status" value="1"/>
</dbReference>
<organism evidence="11 12">
    <name type="scientific">Imperialibacter roseus</name>
    <dbReference type="NCBI Taxonomy" id="1324217"/>
    <lineage>
        <taxon>Bacteria</taxon>
        <taxon>Pseudomonadati</taxon>
        <taxon>Bacteroidota</taxon>
        <taxon>Cytophagia</taxon>
        <taxon>Cytophagales</taxon>
        <taxon>Flammeovirgaceae</taxon>
        <taxon>Imperialibacter</taxon>
    </lineage>
</organism>
<accession>A0ABZ0IIJ9</accession>
<dbReference type="InterPro" id="IPR006204">
    <property type="entry name" value="GHMP_kinase_N_dom"/>
</dbReference>
<evidence type="ECO:0000259" key="10">
    <source>
        <dbReference type="Pfam" id="PF10509"/>
    </source>
</evidence>
<evidence type="ECO:0000313" key="11">
    <source>
        <dbReference type="EMBL" id="WOK04862.1"/>
    </source>
</evidence>
<evidence type="ECO:0000256" key="3">
    <source>
        <dbReference type="ARBA" id="ARBA00022741"/>
    </source>
</evidence>
<evidence type="ECO:0000256" key="6">
    <source>
        <dbReference type="ARBA" id="ARBA00023144"/>
    </source>
</evidence>
<gene>
    <name evidence="11" type="primary">galK</name>
    <name evidence="11" type="ORF">RT717_17405</name>
</gene>
<evidence type="ECO:0000256" key="2">
    <source>
        <dbReference type="ARBA" id="ARBA00022679"/>
    </source>
</evidence>
<dbReference type="SUPFAM" id="SSF55060">
    <property type="entry name" value="GHMP Kinase, C-terminal domain"/>
    <property type="match status" value="1"/>
</dbReference>
<evidence type="ECO:0000256" key="5">
    <source>
        <dbReference type="ARBA" id="ARBA00022840"/>
    </source>
</evidence>
<dbReference type="InterPro" id="IPR000705">
    <property type="entry name" value="Galactokinase"/>
</dbReference>
<keyword evidence="3" id="KW-0547">Nucleotide-binding</keyword>
<dbReference type="Pfam" id="PF08544">
    <property type="entry name" value="GHMP_kinases_C"/>
    <property type="match status" value="1"/>
</dbReference>
<dbReference type="InterPro" id="IPR013750">
    <property type="entry name" value="GHMP_kinase_C_dom"/>
</dbReference>
<dbReference type="PRINTS" id="PR00959">
    <property type="entry name" value="MEVGALKINASE"/>
</dbReference>
<feature type="domain" description="GHMP kinase C-terminal" evidence="9">
    <location>
        <begin position="289"/>
        <end position="357"/>
    </location>
</feature>
<dbReference type="PANTHER" id="PTHR10457">
    <property type="entry name" value="MEVALONATE KINASE/GALACTOKINASE"/>
    <property type="match status" value="1"/>
</dbReference>
<keyword evidence="4" id="KW-0418">Kinase</keyword>
<dbReference type="Pfam" id="PF00288">
    <property type="entry name" value="GHMP_kinases_N"/>
    <property type="match status" value="1"/>
</dbReference>
<dbReference type="PANTHER" id="PTHR10457:SF7">
    <property type="entry name" value="GALACTOKINASE-RELATED"/>
    <property type="match status" value="1"/>
</dbReference>
<evidence type="ECO:0000256" key="1">
    <source>
        <dbReference type="ARBA" id="ARBA00006566"/>
    </source>
</evidence>
<dbReference type="GO" id="GO:0004335">
    <property type="term" value="F:galactokinase activity"/>
    <property type="evidence" value="ECO:0007669"/>
    <property type="project" value="UniProtKB-EC"/>
</dbReference>